<dbReference type="Proteomes" id="UP000008144">
    <property type="component" value="Chromosome 14"/>
</dbReference>
<dbReference type="Ensembl" id="ENSCINT00000031891.1">
    <property type="protein sequence ID" value="ENSCINP00000030134.1"/>
    <property type="gene ID" value="ENSCING00000024046.1"/>
</dbReference>
<reference evidence="2" key="1">
    <citation type="journal article" date="2002" name="Science">
        <title>The draft genome of Ciona intestinalis: insights into chordate and vertebrate origins.</title>
        <authorList>
            <person name="Dehal P."/>
            <person name="Satou Y."/>
            <person name="Campbell R.K."/>
            <person name="Chapman J."/>
            <person name="Degnan B."/>
            <person name="De Tomaso A."/>
            <person name="Davidson B."/>
            <person name="Di Gregorio A."/>
            <person name="Gelpke M."/>
            <person name="Goodstein D.M."/>
            <person name="Harafuji N."/>
            <person name="Hastings K.E."/>
            <person name="Ho I."/>
            <person name="Hotta K."/>
            <person name="Huang W."/>
            <person name="Kawashima T."/>
            <person name="Lemaire P."/>
            <person name="Martinez D."/>
            <person name="Meinertzhagen I.A."/>
            <person name="Necula S."/>
            <person name="Nonaka M."/>
            <person name="Putnam N."/>
            <person name="Rash S."/>
            <person name="Saiga H."/>
            <person name="Satake M."/>
            <person name="Terry A."/>
            <person name="Yamada L."/>
            <person name="Wang H.G."/>
            <person name="Awazu S."/>
            <person name="Azumi K."/>
            <person name="Boore J."/>
            <person name="Branno M."/>
            <person name="Chin-Bow S."/>
            <person name="DeSantis R."/>
            <person name="Doyle S."/>
            <person name="Francino P."/>
            <person name="Keys D.N."/>
            <person name="Haga S."/>
            <person name="Hayashi H."/>
            <person name="Hino K."/>
            <person name="Imai K.S."/>
            <person name="Inaba K."/>
            <person name="Kano S."/>
            <person name="Kobayashi K."/>
            <person name="Kobayashi M."/>
            <person name="Lee B.I."/>
            <person name="Makabe K.W."/>
            <person name="Manohar C."/>
            <person name="Matassi G."/>
            <person name="Medina M."/>
            <person name="Mochizuki Y."/>
            <person name="Mount S."/>
            <person name="Morishita T."/>
            <person name="Miura S."/>
            <person name="Nakayama A."/>
            <person name="Nishizaka S."/>
            <person name="Nomoto H."/>
            <person name="Ohta F."/>
            <person name="Oishi K."/>
            <person name="Rigoutsos I."/>
            <person name="Sano M."/>
            <person name="Sasaki A."/>
            <person name="Sasakura Y."/>
            <person name="Shoguchi E."/>
            <person name="Shin-i T."/>
            <person name="Spagnuolo A."/>
            <person name="Stainier D."/>
            <person name="Suzuki M.M."/>
            <person name="Tassy O."/>
            <person name="Takatori N."/>
            <person name="Tokuoka M."/>
            <person name="Yagi K."/>
            <person name="Yoshizaki F."/>
            <person name="Wada S."/>
            <person name="Zhang C."/>
            <person name="Hyatt P.D."/>
            <person name="Larimer F."/>
            <person name="Detter C."/>
            <person name="Doggett N."/>
            <person name="Glavina T."/>
            <person name="Hawkins T."/>
            <person name="Richardson P."/>
            <person name="Lucas S."/>
            <person name="Kohara Y."/>
            <person name="Levine M."/>
            <person name="Satoh N."/>
            <person name="Rokhsar D.S."/>
        </authorList>
    </citation>
    <scope>NUCLEOTIDE SEQUENCE [LARGE SCALE GENOMIC DNA]</scope>
</reference>
<proteinExistence type="predicted"/>
<reference evidence="1" key="3">
    <citation type="submission" date="2025-08" db="UniProtKB">
        <authorList>
            <consortium name="Ensembl"/>
        </authorList>
    </citation>
    <scope>IDENTIFICATION</scope>
</reference>
<organism evidence="1 2">
    <name type="scientific">Ciona intestinalis</name>
    <name type="common">Transparent sea squirt</name>
    <name type="synonym">Ascidia intestinalis</name>
    <dbReference type="NCBI Taxonomy" id="7719"/>
    <lineage>
        <taxon>Eukaryota</taxon>
        <taxon>Metazoa</taxon>
        <taxon>Chordata</taxon>
        <taxon>Tunicata</taxon>
        <taxon>Ascidiacea</taxon>
        <taxon>Phlebobranchia</taxon>
        <taxon>Cionidae</taxon>
        <taxon>Ciona</taxon>
    </lineage>
</organism>
<reference evidence="1" key="2">
    <citation type="journal article" date="2008" name="Genome Biol.">
        <title>Improved genome assembly and evidence-based global gene model set for the chordate Ciona intestinalis: new insight into intron and operon populations.</title>
        <authorList>
            <person name="Satou Y."/>
            <person name="Mineta K."/>
            <person name="Ogasawara M."/>
            <person name="Sasakura Y."/>
            <person name="Shoguchi E."/>
            <person name="Ueno K."/>
            <person name="Yamada L."/>
            <person name="Matsumoto J."/>
            <person name="Wasserscheid J."/>
            <person name="Dewar K."/>
            <person name="Wiley G.B."/>
            <person name="Macmil S.L."/>
            <person name="Roe B.A."/>
            <person name="Zeller R.W."/>
            <person name="Hastings K.E."/>
            <person name="Lemaire P."/>
            <person name="Lindquist E."/>
            <person name="Endo T."/>
            <person name="Hotta K."/>
            <person name="Inaba K."/>
        </authorList>
    </citation>
    <scope>NUCLEOTIDE SEQUENCE [LARGE SCALE GENOMIC DNA]</scope>
    <source>
        <strain evidence="1">wild type</strain>
    </source>
</reference>
<dbReference type="EMBL" id="EAAA01001153">
    <property type="status" value="NOT_ANNOTATED_CDS"/>
    <property type="molecule type" value="Genomic_DNA"/>
</dbReference>
<evidence type="ECO:0000313" key="1">
    <source>
        <dbReference type="Ensembl" id="ENSCINP00000030134.1"/>
    </source>
</evidence>
<name>H2XKF2_CIOIN</name>
<evidence type="ECO:0000313" key="2">
    <source>
        <dbReference type="Proteomes" id="UP000008144"/>
    </source>
</evidence>
<dbReference type="AlphaFoldDB" id="H2XKF2"/>
<accession>H2XKF2</accession>
<protein>
    <submittedName>
        <fullName evidence="1">Uncharacterized protein</fullName>
    </submittedName>
</protein>
<keyword evidence="2" id="KW-1185">Reference proteome</keyword>
<sequence>MIIRLINRTSLHLFKGSEPQPLFIRVAEKS</sequence>
<reference evidence="1" key="4">
    <citation type="submission" date="2025-09" db="UniProtKB">
        <authorList>
            <consortium name="Ensembl"/>
        </authorList>
    </citation>
    <scope>IDENTIFICATION</scope>
</reference>
<dbReference type="InParanoid" id="H2XKF2"/>
<dbReference type="HOGENOM" id="CLU_3406247_0_0_1"/>